<dbReference type="OrthoDB" id="6132759at2759"/>
<name>A0A1Y1XIX8_9FUNG</name>
<reference evidence="8 9" key="1">
    <citation type="submission" date="2016-08" db="EMBL/GenBank/DDBJ databases">
        <title>A Parts List for Fungal Cellulosomes Revealed by Comparative Genomics.</title>
        <authorList>
            <consortium name="DOE Joint Genome Institute"/>
            <person name="Haitjema C.H."/>
            <person name="Gilmore S.P."/>
            <person name="Henske J.K."/>
            <person name="Solomon K.V."/>
            <person name="De Groot R."/>
            <person name="Kuo A."/>
            <person name="Mondo S.J."/>
            <person name="Salamov A.A."/>
            <person name="Labutti K."/>
            <person name="Zhao Z."/>
            <person name="Chiniquy J."/>
            <person name="Barry K."/>
            <person name="Brewer H.M."/>
            <person name="Purvine S.O."/>
            <person name="Wright A.T."/>
            <person name="Boxma B."/>
            <person name="Van Alen T."/>
            <person name="Hackstein J.H."/>
            <person name="Baker S.E."/>
            <person name="Grigoriev I.V."/>
            <person name="O'Malley M.A."/>
        </authorList>
    </citation>
    <scope>NUCLEOTIDE SEQUENCE [LARGE SCALE GENOMIC DNA]</scope>
    <source>
        <strain evidence="8 9">S4</strain>
    </source>
</reference>
<feature type="transmembrane region" description="Helical" evidence="7">
    <location>
        <begin position="507"/>
        <end position="528"/>
    </location>
</feature>
<keyword evidence="3 7" id="KW-0812">Transmembrane</keyword>
<evidence type="ECO:0000256" key="5">
    <source>
        <dbReference type="ARBA" id="ARBA00023136"/>
    </source>
</evidence>
<evidence type="ECO:0000256" key="2">
    <source>
        <dbReference type="ARBA" id="ARBA00006434"/>
    </source>
</evidence>
<dbReference type="Gene3D" id="1.20.1730.10">
    <property type="entry name" value="Sodium/glucose cotransporter"/>
    <property type="match status" value="1"/>
</dbReference>
<comment type="subcellular location">
    <subcellularLocation>
        <location evidence="1">Membrane</location>
        <topology evidence="1">Multi-pass membrane protein</topology>
    </subcellularLocation>
</comment>
<comment type="caution">
    <text evidence="8">The sequence shown here is derived from an EMBL/GenBank/DDBJ whole genome shotgun (WGS) entry which is preliminary data.</text>
</comment>
<gene>
    <name evidence="8" type="ORF">BCR32DRAFT_290496</name>
</gene>
<evidence type="ECO:0000256" key="3">
    <source>
        <dbReference type="ARBA" id="ARBA00022692"/>
    </source>
</evidence>
<accession>A0A1Y1XIX8</accession>
<organism evidence="8 9">
    <name type="scientific">Anaeromyces robustus</name>
    <dbReference type="NCBI Taxonomy" id="1754192"/>
    <lineage>
        <taxon>Eukaryota</taxon>
        <taxon>Fungi</taxon>
        <taxon>Fungi incertae sedis</taxon>
        <taxon>Chytridiomycota</taxon>
        <taxon>Chytridiomycota incertae sedis</taxon>
        <taxon>Neocallimastigomycetes</taxon>
        <taxon>Neocallimastigales</taxon>
        <taxon>Neocallimastigaceae</taxon>
        <taxon>Anaeromyces</taxon>
    </lineage>
</organism>
<dbReference type="Pfam" id="PF00474">
    <property type="entry name" value="SSF"/>
    <property type="match status" value="1"/>
</dbReference>
<dbReference type="AlphaFoldDB" id="A0A1Y1XIX8"/>
<feature type="transmembrane region" description="Helical" evidence="7">
    <location>
        <begin position="20"/>
        <end position="40"/>
    </location>
</feature>
<feature type="transmembrane region" description="Helical" evidence="7">
    <location>
        <begin position="408"/>
        <end position="428"/>
    </location>
</feature>
<dbReference type="Proteomes" id="UP000193944">
    <property type="component" value="Unassembled WGS sequence"/>
</dbReference>
<sequence>MSSKLLPSFVGEVDLNRISLHYLDWIVIGIFALAMIWICLDVARKKKETSGDYFLSGRSATWISIGASIFASNIGSEHLIGLAGTGASAGMAQAHWEMQGWLILVLGWVFVPFYERSMVYTMPEFLERRFNRSCRTILTLISLCSYILTKVSVTVLAGGLALNTLLGINFWVAAFGLVIITAIYTVIGGMESVLKTSVLQTPILLLGSLVILIMSLNELGGWGKMMEICGGQKVNNYGDSMVNLMRSGKDENFPWYGALFGSAIIGFWYWCTDQYIVQRVLSGKNQKESIRGTIFGAYLKLTPVFFFLIPGMLAFALAASSNTDIGKSLAAALQLDPNAPDGKFVKNPDIAFPMLVNTLLPIGLKGVVICGILAALMSSLASLFNSSATLFTIDIYKRYRPNTEEKKLVVIGRIATVVIVVLGVLWIFVIRKMGDSLYSYLQSIHSLLSPSIASVFLLGVSWKKTSAKAGMWTLLYGIIVGAIRLVTMIVDPSSVNVFTYIFKFMNVYSFCVINFVSCIVLLIVITLFTEKPSEEQIKGICFGYATPEQKEETRRSWNAVDIINSVVIMIVHVIFYIYFW</sequence>
<feature type="transmembrane region" description="Helical" evidence="7">
    <location>
        <begin position="98"/>
        <end position="115"/>
    </location>
</feature>
<feature type="transmembrane region" description="Helical" evidence="7">
    <location>
        <begin position="559"/>
        <end position="579"/>
    </location>
</feature>
<evidence type="ECO:0000256" key="1">
    <source>
        <dbReference type="ARBA" id="ARBA00004141"/>
    </source>
</evidence>
<keyword evidence="5 7" id="KW-0472">Membrane</keyword>
<reference evidence="8 9" key="2">
    <citation type="submission" date="2016-08" db="EMBL/GenBank/DDBJ databases">
        <title>Pervasive Adenine N6-methylation of Active Genes in Fungi.</title>
        <authorList>
            <consortium name="DOE Joint Genome Institute"/>
            <person name="Mondo S.J."/>
            <person name="Dannebaum R.O."/>
            <person name="Kuo R.C."/>
            <person name="Labutti K."/>
            <person name="Haridas S."/>
            <person name="Kuo A."/>
            <person name="Salamov A."/>
            <person name="Ahrendt S.R."/>
            <person name="Lipzen A."/>
            <person name="Sullivan W."/>
            <person name="Andreopoulos W.B."/>
            <person name="Clum A."/>
            <person name="Lindquist E."/>
            <person name="Daum C."/>
            <person name="Ramamoorthy G.K."/>
            <person name="Gryganskyi A."/>
            <person name="Culley D."/>
            <person name="Magnuson J.K."/>
            <person name="James T.Y."/>
            <person name="O'Malley M.A."/>
            <person name="Stajich J.E."/>
            <person name="Spatafora J.W."/>
            <person name="Visel A."/>
            <person name="Grigoriev I.V."/>
        </authorList>
    </citation>
    <scope>NUCLEOTIDE SEQUENCE [LARGE SCALE GENOMIC DNA]</scope>
    <source>
        <strain evidence="8 9">S4</strain>
    </source>
</reference>
<feature type="transmembrane region" description="Helical" evidence="7">
    <location>
        <begin position="199"/>
        <end position="216"/>
    </location>
</feature>
<dbReference type="CDD" id="cd10329">
    <property type="entry name" value="SLC5sbd_SGLT1-like"/>
    <property type="match status" value="1"/>
</dbReference>
<keyword evidence="9" id="KW-1185">Reference proteome</keyword>
<feature type="transmembrane region" description="Helical" evidence="7">
    <location>
        <begin position="253"/>
        <end position="271"/>
    </location>
</feature>
<dbReference type="EMBL" id="MCFG01000031">
    <property type="protein sequence ID" value="ORX85711.1"/>
    <property type="molecule type" value="Genomic_DNA"/>
</dbReference>
<feature type="transmembrane region" description="Helical" evidence="7">
    <location>
        <begin position="469"/>
        <end position="487"/>
    </location>
</feature>
<evidence type="ECO:0000313" key="9">
    <source>
        <dbReference type="Proteomes" id="UP000193944"/>
    </source>
</evidence>
<keyword evidence="4 7" id="KW-1133">Transmembrane helix</keyword>
<evidence type="ECO:0000256" key="4">
    <source>
        <dbReference type="ARBA" id="ARBA00022989"/>
    </source>
</evidence>
<dbReference type="InterPro" id="IPR038377">
    <property type="entry name" value="Na/Glc_symporter_sf"/>
</dbReference>
<dbReference type="PANTHER" id="PTHR11819:SF195">
    <property type="entry name" value="SODIUM_GLUCOSE COTRANSPORTER 4"/>
    <property type="match status" value="1"/>
</dbReference>
<comment type="similarity">
    <text evidence="2 6">Belongs to the sodium:solute symporter (SSF) (TC 2.A.21) family.</text>
</comment>
<protein>
    <submittedName>
        <fullName evidence="8">Solute:sodium symporter family transporter</fullName>
    </submittedName>
</protein>
<feature type="transmembrane region" description="Helical" evidence="7">
    <location>
        <begin position="440"/>
        <end position="462"/>
    </location>
</feature>
<evidence type="ECO:0000256" key="6">
    <source>
        <dbReference type="RuleBase" id="RU362091"/>
    </source>
</evidence>
<feature type="transmembrane region" description="Helical" evidence="7">
    <location>
        <begin position="61"/>
        <end position="86"/>
    </location>
</feature>
<dbReference type="STRING" id="1754192.A0A1Y1XIX8"/>
<feature type="transmembrane region" description="Helical" evidence="7">
    <location>
        <begin position="292"/>
        <end position="319"/>
    </location>
</feature>
<feature type="transmembrane region" description="Helical" evidence="7">
    <location>
        <begin position="168"/>
        <end position="187"/>
    </location>
</feature>
<feature type="transmembrane region" description="Helical" evidence="7">
    <location>
        <begin position="366"/>
        <end position="396"/>
    </location>
</feature>
<evidence type="ECO:0000256" key="7">
    <source>
        <dbReference type="SAM" id="Phobius"/>
    </source>
</evidence>
<dbReference type="PROSITE" id="PS50283">
    <property type="entry name" value="NA_SOLUT_SYMP_3"/>
    <property type="match status" value="1"/>
</dbReference>
<proteinExistence type="inferred from homology"/>
<feature type="transmembrane region" description="Helical" evidence="7">
    <location>
        <begin position="136"/>
        <end position="162"/>
    </location>
</feature>
<evidence type="ECO:0000313" key="8">
    <source>
        <dbReference type="EMBL" id="ORX85711.1"/>
    </source>
</evidence>
<dbReference type="GO" id="GO:0005412">
    <property type="term" value="F:D-glucose:sodium symporter activity"/>
    <property type="evidence" value="ECO:0007669"/>
    <property type="project" value="TreeGrafter"/>
</dbReference>
<dbReference type="InterPro" id="IPR001734">
    <property type="entry name" value="Na/solute_symporter"/>
</dbReference>
<dbReference type="NCBIfam" id="TIGR00813">
    <property type="entry name" value="sss"/>
    <property type="match status" value="1"/>
</dbReference>
<dbReference type="GO" id="GO:0005886">
    <property type="term" value="C:plasma membrane"/>
    <property type="evidence" value="ECO:0007669"/>
    <property type="project" value="TreeGrafter"/>
</dbReference>
<dbReference type="PANTHER" id="PTHR11819">
    <property type="entry name" value="SOLUTE CARRIER FAMILY 5"/>
    <property type="match status" value="1"/>
</dbReference>